<dbReference type="EMBL" id="JABWGN010000003">
    <property type="protein sequence ID" value="NUW31457.1"/>
    <property type="molecule type" value="Genomic_DNA"/>
</dbReference>
<dbReference type="AlphaFoldDB" id="A0A7Y6M1U4"/>
<gene>
    <name evidence="2" type="ORF">HTZ77_08470</name>
</gene>
<dbReference type="RefSeq" id="WP_175588911.1">
    <property type="nucleotide sequence ID" value="NZ_JABWGN010000003.1"/>
</dbReference>
<evidence type="ECO:0000313" key="2">
    <source>
        <dbReference type="EMBL" id="NUW31457.1"/>
    </source>
</evidence>
<sequence>MDGLGPRAVLVPDLGDDLAVAVGALERLLLALRAAEEDGAALPPPLAGGAALTALRRLWRAVAPTQGLWRAVASARGSQGPSPAGRLYAHGGRAELVPLRLVDVGPLDVATLSAAAAALGRGANGAGPVRLALEEAGGDPPGVELVVAAAGFSGLLDLADTGESIVLRERLAAAGPGVDVVLSPVQESAYRATMERLTAMWPARRPDPPPPQGGGRRSPAGS</sequence>
<name>A0A7Y6M1U4_9ACTN</name>
<proteinExistence type="predicted"/>
<organism evidence="2 3">
    <name type="scientific">Nonomuraea montanisoli</name>
    <dbReference type="NCBI Taxonomy" id="2741721"/>
    <lineage>
        <taxon>Bacteria</taxon>
        <taxon>Bacillati</taxon>
        <taxon>Actinomycetota</taxon>
        <taxon>Actinomycetes</taxon>
        <taxon>Streptosporangiales</taxon>
        <taxon>Streptosporangiaceae</taxon>
        <taxon>Nonomuraea</taxon>
    </lineage>
</organism>
<evidence type="ECO:0000256" key="1">
    <source>
        <dbReference type="SAM" id="MobiDB-lite"/>
    </source>
</evidence>
<protein>
    <submittedName>
        <fullName evidence="2">Uncharacterized protein</fullName>
    </submittedName>
</protein>
<evidence type="ECO:0000313" key="3">
    <source>
        <dbReference type="Proteomes" id="UP000586042"/>
    </source>
</evidence>
<feature type="region of interest" description="Disordered" evidence="1">
    <location>
        <begin position="199"/>
        <end position="222"/>
    </location>
</feature>
<dbReference type="Proteomes" id="UP000586042">
    <property type="component" value="Unassembled WGS sequence"/>
</dbReference>
<reference evidence="2 3" key="1">
    <citation type="submission" date="2020-06" db="EMBL/GenBank/DDBJ databases">
        <title>Nonomuraea sp. SMC257, a novel actinomycete isolated from soil.</title>
        <authorList>
            <person name="Chanama M."/>
        </authorList>
    </citation>
    <scope>NUCLEOTIDE SEQUENCE [LARGE SCALE GENOMIC DNA]</scope>
    <source>
        <strain evidence="2 3">SMC257</strain>
    </source>
</reference>
<keyword evidence="3" id="KW-1185">Reference proteome</keyword>
<comment type="caution">
    <text evidence="2">The sequence shown here is derived from an EMBL/GenBank/DDBJ whole genome shotgun (WGS) entry which is preliminary data.</text>
</comment>
<accession>A0A7Y6M1U4</accession>